<dbReference type="Gene3D" id="3.40.50.970">
    <property type="match status" value="1"/>
</dbReference>
<keyword evidence="8" id="KW-1185">Reference proteome</keyword>
<dbReference type="Gene3D" id="3.40.50.11610">
    <property type="entry name" value="Multifunctional 2-oxoglutarate metabolism enzyme, C-terminal domain"/>
    <property type="match status" value="1"/>
</dbReference>
<dbReference type="Proteomes" id="UP000053558">
    <property type="component" value="Unassembled WGS sequence"/>
</dbReference>
<dbReference type="Pfam" id="PF00676">
    <property type="entry name" value="E1_dh"/>
    <property type="match status" value="1"/>
</dbReference>
<proteinExistence type="inferred from homology"/>
<evidence type="ECO:0000256" key="3">
    <source>
        <dbReference type="ARBA" id="ARBA00023002"/>
    </source>
</evidence>
<dbReference type="OrthoDB" id="413077at2759"/>
<dbReference type="PANTHER" id="PTHR23152">
    <property type="entry name" value="2-OXOGLUTARATE DEHYDROGENASE"/>
    <property type="match status" value="1"/>
</dbReference>
<evidence type="ECO:0000256" key="4">
    <source>
        <dbReference type="ARBA" id="ARBA00023052"/>
    </source>
</evidence>
<evidence type="ECO:0000259" key="6">
    <source>
        <dbReference type="SMART" id="SM00861"/>
    </source>
</evidence>
<feature type="compositionally biased region" description="Polar residues" evidence="5">
    <location>
        <begin position="401"/>
        <end position="415"/>
    </location>
</feature>
<dbReference type="OMA" id="PAQYYHV"/>
<evidence type="ECO:0000256" key="2">
    <source>
        <dbReference type="ARBA" id="ARBA00006936"/>
    </source>
</evidence>
<dbReference type="AlphaFoldDB" id="A0A5M3MHB7"/>
<dbReference type="GeneID" id="19198677"/>
<keyword evidence="3" id="KW-0560">Oxidoreductase</keyword>
<gene>
    <name evidence="7" type="ORF">CONPUDRAFT_107933</name>
</gene>
<dbReference type="Gene3D" id="1.10.287.1150">
    <property type="entry name" value="TPP helical domain"/>
    <property type="match status" value="1"/>
</dbReference>
<dbReference type="InterPro" id="IPR029061">
    <property type="entry name" value="THDP-binding"/>
</dbReference>
<dbReference type="PIRSF" id="PIRSF000157">
    <property type="entry name" value="Oxoglu_dh_E1"/>
    <property type="match status" value="1"/>
</dbReference>
<accession>A0A5M3MHB7</accession>
<dbReference type="InterPro" id="IPR011603">
    <property type="entry name" value="2oxoglutarate_DH_E1"/>
</dbReference>
<dbReference type="InterPro" id="IPR031717">
    <property type="entry name" value="ODO-1/KGD_C"/>
</dbReference>
<name>A0A5M3MHB7_CONPW</name>
<feature type="region of interest" description="Disordered" evidence="5">
    <location>
        <begin position="393"/>
        <end position="419"/>
    </location>
</feature>
<dbReference type="InterPro" id="IPR001017">
    <property type="entry name" value="DH_E1"/>
</dbReference>
<comment type="similarity">
    <text evidence="2">Belongs to the alpha-ketoglutarate dehydrogenase family.</text>
</comment>
<dbReference type="NCBIfam" id="TIGR00239">
    <property type="entry name" value="2oxo_dh_E1"/>
    <property type="match status" value="1"/>
</dbReference>
<dbReference type="CDD" id="cd02016">
    <property type="entry name" value="TPP_E1_OGDC_like"/>
    <property type="match status" value="1"/>
</dbReference>
<dbReference type="GO" id="GO:0030976">
    <property type="term" value="F:thiamine pyrophosphate binding"/>
    <property type="evidence" value="ECO:0007669"/>
    <property type="project" value="InterPro"/>
</dbReference>
<dbReference type="PANTHER" id="PTHR23152:SF4">
    <property type="entry name" value="2-OXOADIPATE DEHYDROGENASE COMPLEX COMPONENT E1"/>
    <property type="match status" value="1"/>
</dbReference>
<dbReference type="Pfam" id="PF16870">
    <property type="entry name" value="OxoGdeHyase_C"/>
    <property type="match status" value="1"/>
</dbReference>
<dbReference type="InterPro" id="IPR005475">
    <property type="entry name" value="Transketolase-like_Pyr-bd"/>
</dbReference>
<dbReference type="GO" id="GO:0006091">
    <property type="term" value="P:generation of precursor metabolites and energy"/>
    <property type="evidence" value="ECO:0007669"/>
    <property type="project" value="UniProtKB-ARBA"/>
</dbReference>
<organism evidence="7 8">
    <name type="scientific">Coniophora puteana (strain RWD-64-598)</name>
    <name type="common">Brown rot fungus</name>
    <dbReference type="NCBI Taxonomy" id="741705"/>
    <lineage>
        <taxon>Eukaryota</taxon>
        <taxon>Fungi</taxon>
        <taxon>Dikarya</taxon>
        <taxon>Basidiomycota</taxon>
        <taxon>Agaricomycotina</taxon>
        <taxon>Agaricomycetes</taxon>
        <taxon>Agaricomycetidae</taxon>
        <taxon>Boletales</taxon>
        <taxon>Coniophorineae</taxon>
        <taxon>Coniophoraceae</taxon>
        <taxon>Coniophora</taxon>
    </lineage>
</organism>
<dbReference type="InterPro" id="IPR042179">
    <property type="entry name" value="KGD_C_sf"/>
</dbReference>
<comment type="caution">
    <text evidence="7">The sequence shown here is derived from an EMBL/GenBank/DDBJ whole genome shotgun (WGS) entry which is preliminary data.</text>
</comment>
<dbReference type="SUPFAM" id="SSF52518">
    <property type="entry name" value="Thiamin diphosphate-binding fold (THDP-binding)"/>
    <property type="match status" value="2"/>
</dbReference>
<sequence>MHRAVAHTGRTTLGRALVGAYRGPLALRARSLARPGARFDAQSRFAVPLVNAQAGAARGYHDESFGFRKARELVLPDYSPAQLRNRADNAPLLRYVDAVRTHAHRAATIDPLDLLKRERVAALDPARYGLTDPSKTYNVSGILWTRPVGEATEVGAKGPKEDGEEGEWWTLAEITGFLSEVYLGRIAYEYMDLPSKSERLWFAHLLERDSPRRSASSNEGEGEAGERRPRTRHGDEVEPERIHELLAKSEVLDHFLQAKFPNLKRYGLEGAESMLPALDALFGAASRAGIGHIILAMPHRGRLNLLSTLLEYAPTALFHKIRGGAEIPEDLGASGDVISHLGAPTLEYAGAPGPIKVSLQPNPSHLEAISPVALGKARAKQFSLLKSLSKGKSINPDGGVSSAQRTSNTSGLTQSPEEEAECGLGDRVMCVQLHGDASFTGQGVVMETLGLSNLPHYTSGGSVHIVVNNNIGYTTPASSARSSLYASDISKMINCPVLHVNGDYPEDVVRAVEVAFEYRNYFRKDIVIDLIVYRRWGHNELDEPAFTQPRMYEKIRSRQSVPGMYEAQLIKSGALSEDQASKVRASYHETLESALAAVPSHKPSASMCAGQWEGMVWPASREADHAPDTGVQLDELKTVGRASVTVPEGFEIHPRLQRHVKKRLQSIDKGVGMDWATAEAMAFGSLMREGTDVRISGQDVGRGTFSHRHAMLVDQKTEGVIVPLNTELRSEGTLELANSSLSEMAVLGFEYGASWERPNVLPIWEAQFGDFFNGAQVIIDTFISQAETKWLKQSGIVLLLPHGLDGAGPEHSSSRIERFLQLSNDRYINDPSEPLTNANMHIVFPTTPAQYFHLLRRQIRRNYRKPLIVAAPKTLLRLPAASSSLEDLAPGTRFKPVLDDPAISKPGSVKRVVLLSGKLYYDIVRERSARGLDDAVALVRVEELSPFPFMEVRDVLDRYLSASSIKDVVWLQEEPRNQGAYAHVAPRIESVLQGLGYEGRLVYKGRREDAVAAPGIGKFYQAQQKCVLEGAFDGL</sequence>
<dbReference type="SMART" id="SM00861">
    <property type="entry name" value="Transket_pyr"/>
    <property type="match status" value="1"/>
</dbReference>
<feature type="compositionally biased region" description="Basic and acidic residues" evidence="5">
    <location>
        <begin position="224"/>
        <end position="238"/>
    </location>
</feature>
<protein>
    <submittedName>
        <fullName evidence="7">Dehydrogenase E1 and transketolase domain-containing protein 1</fullName>
    </submittedName>
</protein>
<feature type="region of interest" description="Disordered" evidence="5">
    <location>
        <begin position="212"/>
        <end position="238"/>
    </location>
</feature>
<dbReference type="RefSeq" id="XP_007771257.1">
    <property type="nucleotide sequence ID" value="XM_007773067.1"/>
</dbReference>
<evidence type="ECO:0000313" key="8">
    <source>
        <dbReference type="Proteomes" id="UP000053558"/>
    </source>
</evidence>
<dbReference type="Pfam" id="PF02779">
    <property type="entry name" value="Transket_pyr"/>
    <property type="match status" value="1"/>
</dbReference>
<reference evidence="8" key="1">
    <citation type="journal article" date="2012" name="Science">
        <title>The Paleozoic origin of enzymatic lignin decomposition reconstructed from 31 fungal genomes.</title>
        <authorList>
            <person name="Floudas D."/>
            <person name="Binder M."/>
            <person name="Riley R."/>
            <person name="Barry K."/>
            <person name="Blanchette R.A."/>
            <person name="Henrissat B."/>
            <person name="Martinez A.T."/>
            <person name="Otillar R."/>
            <person name="Spatafora J.W."/>
            <person name="Yadav J.S."/>
            <person name="Aerts A."/>
            <person name="Benoit I."/>
            <person name="Boyd A."/>
            <person name="Carlson A."/>
            <person name="Copeland A."/>
            <person name="Coutinho P.M."/>
            <person name="de Vries R.P."/>
            <person name="Ferreira P."/>
            <person name="Findley K."/>
            <person name="Foster B."/>
            <person name="Gaskell J."/>
            <person name="Glotzer D."/>
            <person name="Gorecki P."/>
            <person name="Heitman J."/>
            <person name="Hesse C."/>
            <person name="Hori C."/>
            <person name="Igarashi K."/>
            <person name="Jurgens J.A."/>
            <person name="Kallen N."/>
            <person name="Kersten P."/>
            <person name="Kohler A."/>
            <person name="Kuees U."/>
            <person name="Kumar T.K.A."/>
            <person name="Kuo A."/>
            <person name="LaButti K."/>
            <person name="Larrondo L.F."/>
            <person name="Lindquist E."/>
            <person name="Ling A."/>
            <person name="Lombard V."/>
            <person name="Lucas S."/>
            <person name="Lundell T."/>
            <person name="Martin R."/>
            <person name="McLaughlin D.J."/>
            <person name="Morgenstern I."/>
            <person name="Morin E."/>
            <person name="Murat C."/>
            <person name="Nagy L.G."/>
            <person name="Nolan M."/>
            <person name="Ohm R.A."/>
            <person name="Patyshakuliyeva A."/>
            <person name="Rokas A."/>
            <person name="Ruiz-Duenas F.J."/>
            <person name="Sabat G."/>
            <person name="Salamov A."/>
            <person name="Samejima M."/>
            <person name="Schmutz J."/>
            <person name="Slot J.C."/>
            <person name="St John F."/>
            <person name="Stenlid J."/>
            <person name="Sun H."/>
            <person name="Sun S."/>
            <person name="Syed K."/>
            <person name="Tsang A."/>
            <person name="Wiebenga A."/>
            <person name="Young D."/>
            <person name="Pisabarro A."/>
            <person name="Eastwood D.C."/>
            <person name="Martin F."/>
            <person name="Cullen D."/>
            <person name="Grigoriev I.V."/>
            <person name="Hibbett D.S."/>
        </authorList>
    </citation>
    <scope>NUCLEOTIDE SEQUENCE [LARGE SCALE GENOMIC DNA]</scope>
    <source>
        <strain evidence="8">RWD-64-598 SS2</strain>
    </source>
</reference>
<feature type="domain" description="Transketolase-like pyrimidine-binding" evidence="6">
    <location>
        <begin position="673"/>
        <end position="878"/>
    </location>
</feature>
<evidence type="ECO:0000256" key="1">
    <source>
        <dbReference type="ARBA" id="ARBA00001964"/>
    </source>
</evidence>
<dbReference type="GO" id="GO:0016624">
    <property type="term" value="F:oxidoreductase activity, acting on the aldehyde or oxo group of donors, disulfide as acceptor"/>
    <property type="evidence" value="ECO:0007669"/>
    <property type="project" value="InterPro"/>
</dbReference>
<evidence type="ECO:0000313" key="7">
    <source>
        <dbReference type="EMBL" id="EIW78174.1"/>
    </source>
</evidence>
<comment type="cofactor">
    <cofactor evidence="1">
        <name>thiamine diphosphate</name>
        <dbReference type="ChEBI" id="CHEBI:58937"/>
    </cofactor>
</comment>
<dbReference type="KEGG" id="cput:CONPUDRAFT_107933"/>
<keyword evidence="4" id="KW-0786">Thiamine pyrophosphate</keyword>
<dbReference type="EMBL" id="JH711582">
    <property type="protein sequence ID" value="EIW78174.1"/>
    <property type="molecule type" value="Genomic_DNA"/>
</dbReference>
<dbReference type="Gene3D" id="3.40.50.12470">
    <property type="match status" value="1"/>
</dbReference>
<evidence type="ECO:0000256" key="5">
    <source>
        <dbReference type="SAM" id="MobiDB-lite"/>
    </source>
</evidence>